<name>A0A9W9D7V1_9PLEO</name>
<gene>
    <name evidence="1" type="ORF">N0V91_004155</name>
</gene>
<sequence>MGTDVLDNMESVNIPKFIPSNRSEPFHPYLRRSDKEIEEFTRRSLDIASRILSLFSVIPELPEDYFSEQHAYKDPSEAGQWKYVPLVENGIICNVGDSLAFWSAGYLKSTIYGVVRPPDDQAHIHRLGPFYFASRFVSEDSEDARPVTGLEYVRERVKNYHSVSDYADMKGKKFKVGNLEIEDEAS</sequence>
<accession>A0A9W9D7V1</accession>
<comment type="caution">
    <text evidence="1">The sequence shown here is derived from an EMBL/GenBank/DDBJ whole genome shotgun (WGS) entry which is preliminary data.</text>
</comment>
<dbReference type="SUPFAM" id="SSF51197">
    <property type="entry name" value="Clavaminate synthase-like"/>
    <property type="match status" value="1"/>
</dbReference>
<dbReference type="InterPro" id="IPR027443">
    <property type="entry name" value="IPNS-like_sf"/>
</dbReference>
<protein>
    <recommendedName>
        <fullName evidence="3">Isopenicillin N synthase-like Fe(2+) 2OG dioxygenase domain-containing protein</fullName>
    </recommendedName>
</protein>
<proteinExistence type="predicted"/>
<dbReference type="EMBL" id="JAPEVA010000023">
    <property type="protein sequence ID" value="KAJ4406989.1"/>
    <property type="molecule type" value="Genomic_DNA"/>
</dbReference>
<reference evidence="1" key="1">
    <citation type="submission" date="2022-10" db="EMBL/GenBank/DDBJ databases">
        <title>Tapping the CABI collections for fungal endophytes: first genome assemblies for Collariella, Neodidymelliopsis, Ascochyta clinopodiicola, Didymella pomorum, Didymosphaeria variabile, Neocosmospora piperis and Neocucurbitaria cava.</title>
        <authorList>
            <person name="Hill R."/>
        </authorList>
    </citation>
    <scope>NUCLEOTIDE SEQUENCE</scope>
    <source>
        <strain evidence="1">IMI 355091</strain>
    </source>
</reference>
<organism evidence="1 2">
    <name type="scientific">Didymella pomorum</name>
    <dbReference type="NCBI Taxonomy" id="749634"/>
    <lineage>
        <taxon>Eukaryota</taxon>
        <taxon>Fungi</taxon>
        <taxon>Dikarya</taxon>
        <taxon>Ascomycota</taxon>
        <taxon>Pezizomycotina</taxon>
        <taxon>Dothideomycetes</taxon>
        <taxon>Pleosporomycetidae</taxon>
        <taxon>Pleosporales</taxon>
        <taxon>Pleosporineae</taxon>
        <taxon>Didymellaceae</taxon>
        <taxon>Didymella</taxon>
    </lineage>
</organism>
<evidence type="ECO:0008006" key="3">
    <source>
        <dbReference type="Google" id="ProtNLM"/>
    </source>
</evidence>
<evidence type="ECO:0000313" key="2">
    <source>
        <dbReference type="Proteomes" id="UP001140510"/>
    </source>
</evidence>
<dbReference type="AlphaFoldDB" id="A0A9W9D7V1"/>
<dbReference type="Gene3D" id="2.60.120.330">
    <property type="entry name" value="B-lactam Antibiotic, Isopenicillin N Synthase, Chain"/>
    <property type="match status" value="1"/>
</dbReference>
<evidence type="ECO:0000313" key="1">
    <source>
        <dbReference type="EMBL" id="KAJ4406989.1"/>
    </source>
</evidence>
<keyword evidence="2" id="KW-1185">Reference proteome</keyword>
<dbReference type="Proteomes" id="UP001140510">
    <property type="component" value="Unassembled WGS sequence"/>
</dbReference>
<dbReference type="OrthoDB" id="406156at2759"/>